<dbReference type="AlphaFoldDB" id="A0A507DCQ0"/>
<name>A0A507DCQ0_9FUNG</name>
<dbReference type="EMBL" id="QEAN01000054">
    <property type="protein sequence ID" value="TPX51438.1"/>
    <property type="molecule type" value="Genomic_DNA"/>
</dbReference>
<evidence type="ECO:0000256" key="1">
    <source>
        <dbReference type="ARBA" id="ARBA00009686"/>
    </source>
</evidence>
<organism evidence="3 6">
    <name type="scientific">Synchytrium endobioticum</name>
    <dbReference type="NCBI Taxonomy" id="286115"/>
    <lineage>
        <taxon>Eukaryota</taxon>
        <taxon>Fungi</taxon>
        <taxon>Fungi incertae sedis</taxon>
        <taxon>Chytridiomycota</taxon>
        <taxon>Chytridiomycota incertae sedis</taxon>
        <taxon>Chytridiomycetes</taxon>
        <taxon>Synchytriales</taxon>
        <taxon>Synchytriaceae</taxon>
        <taxon>Synchytrium</taxon>
    </lineage>
</organism>
<dbReference type="SUPFAM" id="SSF52833">
    <property type="entry name" value="Thioredoxin-like"/>
    <property type="match status" value="1"/>
</dbReference>
<gene>
    <name evidence="3" type="ORF">SeLEV6574_g01920</name>
    <name evidence="4" type="ORF">SeMB42_g01925</name>
</gene>
<dbReference type="STRING" id="286115.A0A507DCQ0"/>
<sequence>MMSADKDNEWNDILRTKGILPPKPAELELTESDIVALIDESISTKIHGKALSDRTLDELDELEDDEDERVLLAYRKKRLAEMAQRARSAYGCVTQIAKADWSIDVSEACRRVVCVIHLFQTHVSESRVLGARLDTLAAKYTDVKFLKIVADQCIENYPDRNVPTVLVYADGDLKRQLVGIGMLGGASGNVRDTERVLAACGAFEMRDDHDQRAEGHDDKKIIRCGKKQTTTDDDDWD</sequence>
<dbReference type="InterPro" id="IPR024253">
    <property type="entry name" value="Phosducin_thioredoxin-like_dom"/>
</dbReference>
<dbReference type="OrthoDB" id="45518at2759"/>
<dbReference type="GO" id="GO:0006457">
    <property type="term" value="P:protein folding"/>
    <property type="evidence" value="ECO:0007669"/>
    <property type="project" value="TreeGrafter"/>
</dbReference>
<dbReference type="PANTHER" id="PTHR45809">
    <property type="entry name" value="VIRAL IAP-ASSOCIATED FACTOR HOMOLOG"/>
    <property type="match status" value="1"/>
</dbReference>
<comment type="caution">
    <text evidence="3">The sequence shown here is derived from an EMBL/GenBank/DDBJ whole genome shotgun (WGS) entry which is preliminary data.</text>
</comment>
<evidence type="ECO:0000313" key="3">
    <source>
        <dbReference type="EMBL" id="TPX48650.1"/>
    </source>
</evidence>
<dbReference type="GO" id="GO:0005737">
    <property type="term" value="C:cytoplasm"/>
    <property type="evidence" value="ECO:0007669"/>
    <property type="project" value="TreeGrafter"/>
</dbReference>
<reference evidence="5 6" key="1">
    <citation type="journal article" date="2019" name="Sci. Rep.">
        <title>Comparative genomics of chytrid fungi reveal insights into the obligate biotrophic and pathogenic lifestyle of Synchytrium endobioticum.</title>
        <authorList>
            <person name="van de Vossenberg B.T.L.H."/>
            <person name="Warris S."/>
            <person name="Nguyen H.D.T."/>
            <person name="van Gent-Pelzer M.P.E."/>
            <person name="Joly D.L."/>
            <person name="van de Geest H.C."/>
            <person name="Bonants P.J.M."/>
            <person name="Smith D.S."/>
            <person name="Levesque C.A."/>
            <person name="van der Lee T.A.J."/>
        </authorList>
    </citation>
    <scope>NUCLEOTIDE SEQUENCE [LARGE SCALE GENOMIC DNA]</scope>
    <source>
        <strain evidence="3 6">LEV6574</strain>
        <strain evidence="4 5">MB42</strain>
    </source>
</reference>
<dbReference type="InterPro" id="IPR051498">
    <property type="entry name" value="Phosducin-like_chap/apop_reg"/>
</dbReference>
<dbReference type="PANTHER" id="PTHR45809:SF3">
    <property type="entry name" value="VIRAL IAP-ASSOCIATED FACTOR HOMOLOG"/>
    <property type="match status" value="1"/>
</dbReference>
<dbReference type="EMBL" id="QEAM01000048">
    <property type="protein sequence ID" value="TPX48650.1"/>
    <property type="molecule type" value="Genomic_DNA"/>
</dbReference>
<accession>A0A507DCQ0</accession>
<keyword evidence="5" id="KW-1185">Reference proteome</keyword>
<protein>
    <recommendedName>
        <fullName evidence="2">Phosducin domain-containing protein</fullName>
    </recommendedName>
</protein>
<dbReference type="Pfam" id="PF02114">
    <property type="entry name" value="Phosducin"/>
    <property type="match status" value="1"/>
</dbReference>
<evidence type="ECO:0000313" key="5">
    <source>
        <dbReference type="Proteomes" id="UP000317494"/>
    </source>
</evidence>
<comment type="similarity">
    <text evidence="1">Belongs to the phosducin family.</text>
</comment>
<dbReference type="VEuPathDB" id="FungiDB:SeMB42_g01925"/>
<dbReference type="Proteomes" id="UP000320475">
    <property type="component" value="Unassembled WGS sequence"/>
</dbReference>
<evidence type="ECO:0000259" key="2">
    <source>
        <dbReference type="Pfam" id="PF02114"/>
    </source>
</evidence>
<dbReference type="Proteomes" id="UP000317494">
    <property type="component" value="Unassembled WGS sequence"/>
</dbReference>
<dbReference type="Gene3D" id="3.40.30.10">
    <property type="entry name" value="Glutaredoxin"/>
    <property type="match status" value="1"/>
</dbReference>
<evidence type="ECO:0000313" key="4">
    <source>
        <dbReference type="EMBL" id="TPX51438.1"/>
    </source>
</evidence>
<evidence type="ECO:0000313" key="6">
    <source>
        <dbReference type="Proteomes" id="UP000320475"/>
    </source>
</evidence>
<dbReference type="InterPro" id="IPR036249">
    <property type="entry name" value="Thioredoxin-like_sf"/>
</dbReference>
<proteinExistence type="inferred from homology"/>
<feature type="domain" description="Phosducin" evidence="2">
    <location>
        <begin position="55"/>
        <end position="180"/>
    </location>
</feature>